<dbReference type="InterPro" id="IPR003960">
    <property type="entry name" value="ATPase_AAA_CS"/>
</dbReference>
<dbReference type="InterPro" id="IPR003593">
    <property type="entry name" value="AAA+_ATPase"/>
</dbReference>
<dbReference type="Gene3D" id="3.40.50.300">
    <property type="entry name" value="P-loop containing nucleotide triphosphate hydrolases"/>
    <property type="match status" value="1"/>
</dbReference>
<dbReference type="GO" id="GO:0005524">
    <property type="term" value="F:ATP binding"/>
    <property type="evidence" value="ECO:0007669"/>
    <property type="project" value="UniProtKB-KW"/>
</dbReference>
<reference evidence="4 5" key="1">
    <citation type="submission" date="2018-11" db="EMBL/GenBank/DDBJ databases">
        <title>Genome assembly of Steccherinum ochraceum LE-BIN_3174, the white-rot fungus of the Steccherinaceae family (The Residual Polyporoid clade, Polyporales, Basidiomycota).</title>
        <authorList>
            <person name="Fedorova T.V."/>
            <person name="Glazunova O.A."/>
            <person name="Landesman E.O."/>
            <person name="Moiseenko K.V."/>
            <person name="Psurtseva N.V."/>
            <person name="Savinova O.S."/>
            <person name="Shakhova N.V."/>
            <person name="Tyazhelova T.V."/>
            <person name="Vasina D.V."/>
        </authorList>
    </citation>
    <scope>NUCLEOTIDE SEQUENCE [LARGE SCALE GENOMIC DNA]</scope>
    <source>
        <strain evidence="4 5">LE-BIN_3174</strain>
    </source>
</reference>
<protein>
    <recommendedName>
        <fullName evidence="3">AAA+ ATPase domain-containing protein</fullName>
    </recommendedName>
</protein>
<dbReference type="GO" id="GO:1990275">
    <property type="term" value="F:preribosome binding"/>
    <property type="evidence" value="ECO:0007669"/>
    <property type="project" value="TreeGrafter"/>
</dbReference>
<dbReference type="AlphaFoldDB" id="A0A4R0R725"/>
<keyword evidence="5" id="KW-1185">Reference proteome</keyword>
<dbReference type="PANTHER" id="PTHR23077">
    <property type="entry name" value="AAA-FAMILY ATPASE"/>
    <property type="match status" value="1"/>
</dbReference>
<evidence type="ECO:0000256" key="2">
    <source>
        <dbReference type="SAM" id="MobiDB-lite"/>
    </source>
</evidence>
<feature type="compositionally biased region" description="Acidic residues" evidence="2">
    <location>
        <begin position="443"/>
        <end position="452"/>
    </location>
</feature>
<dbReference type="STRING" id="92696.A0A4R0R725"/>
<name>A0A4R0R725_9APHY</name>
<dbReference type="SMART" id="SM00382">
    <property type="entry name" value="AAA"/>
    <property type="match status" value="1"/>
</dbReference>
<sequence length="460" mass="51956">MSNRHFSDILQNQFHSAVSNPELNLIRHLKKVHGSESQLVSTTICTEALFPLEEYLKSIGTHPDPVSDESYYTFDFAKDKNEQAVFPRISAGILEFMYENTPFRVYIASWTCGYNDYCFYGLVFTASTDDVGRELASEVYKYGSALKEEIWVYEGGEWAKSSVLFHAIKRSAWEDVILDEQLKEDLRRDTQTFFESKEVYGALGITWKRGLLLMGPPGNGKTETIKALLNKFGYAALYVKSFSTPFQGPEHGIRLIFNHARKHAPCVLILEDLDSMVTPKVRSYLLNELDGLAQNSGILTIATTNHPERIDDAILNRPSRFDVKYEFGLPSLDLRKRFALRWVDKVQSSNTAASSGEGLMFGDGEGDRIAGEVAKRTEGWSFAFLKELFVSYLLRLAHDRSLRKSKIDTANVNPHLEDVLMDQIERLSAQILKLQASAGKDSVEEDDHDEDSSSSSDSHN</sequence>
<evidence type="ECO:0000259" key="3">
    <source>
        <dbReference type="SMART" id="SM00382"/>
    </source>
</evidence>
<comment type="similarity">
    <text evidence="1">Belongs to the AAA ATPase family.</text>
</comment>
<dbReference type="PROSITE" id="PS00674">
    <property type="entry name" value="AAA"/>
    <property type="match status" value="1"/>
</dbReference>
<evidence type="ECO:0000256" key="1">
    <source>
        <dbReference type="RuleBase" id="RU003651"/>
    </source>
</evidence>
<evidence type="ECO:0000313" key="4">
    <source>
        <dbReference type="EMBL" id="TCD63410.1"/>
    </source>
</evidence>
<dbReference type="SUPFAM" id="SSF52540">
    <property type="entry name" value="P-loop containing nucleoside triphosphate hydrolases"/>
    <property type="match status" value="1"/>
</dbReference>
<dbReference type="InterPro" id="IPR027417">
    <property type="entry name" value="P-loop_NTPase"/>
</dbReference>
<gene>
    <name evidence="4" type="ORF">EIP91_005592</name>
</gene>
<proteinExistence type="inferred from homology"/>
<dbReference type="InterPro" id="IPR050168">
    <property type="entry name" value="AAA_ATPase_domain"/>
</dbReference>
<keyword evidence="1" id="KW-0547">Nucleotide-binding</keyword>
<dbReference type="GO" id="GO:0003723">
    <property type="term" value="F:RNA binding"/>
    <property type="evidence" value="ECO:0007669"/>
    <property type="project" value="TreeGrafter"/>
</dbReference>
<dbReference type="CDD" id="cd19481">
    <property type="entry name" value="RecA-like_protease"/>
    <property type="match status" value="1"/>
</dbReference>
<dbReference type="Pfam" id="PF00004">
    <property type="entry name" value="AAA"/>
    <property type="match status" value="1"/>
</dbReference>
<evidence type="ECO:0000313" key="5">
    <source>
        <dbReference type="Proteomes" id="UP000292702"/>
    </source>
</evidence>
<accession>A0A4R0R725</accession>
<organism evidence="4 5">
    <name type="scientific">Steccherinum ochraceum</name>
    <dbReference type="NCBI Taxonomy" id="92696"/>
    <lineage>
        <taxon>Eukaryota</taxon>
        <taxon>Fungi</taxon>
        <taxon>Dikarya</taxon>
        <taxon>Basidiomycota</taxon>
        <taxon>Agaricomycotina</taxon>
        <taxon>Agaricomycetes</taxon>
        <taxon>Polyporales</taxon>
        <taxon>Steccherinaceae</taxon>
        <taxon>Steccherinum</taxon>
    </lineage>
</organism>
<dbReference type="GO" id="GO:0005634">
    <property type="term" value="C:nucleus"/>
    <property type="evidence" value="ECO:0007669"/>
    <property type="project" value="TreeGrafter"/>
</dbReference>
<dbReference type="GO" id="GO:0042254">
    <property type="term" value="P:ribosome biogenesis"/>
    <property type="evidence" value="ECO:0007669"/>
    <property type="project" value="TreeGrafter"/>
</dbReference>
<dbReference type="PANTHER" id="PTHR23077:SF132">
    <property type="entry name" value="ATP-DEPENDENT ZN PROTEASE"/>
    <property type="match status" value="1"/>
</dbReference>
<dbReference type="GO" id="GO:0016887">
    <property type="term" value="F:ATP hydrolysis activity"/>
    <property type="evidence" value="ECO:0007669"/>
    <property type="project" value="InterPro"/>
</dbReference>
<dbReference type="InterPro" id="IPR003959">
    <property type="entry name" value="ATPase_AAA_core"/>
</dbReference>
<dbReference type="EMBL" id="RWJN01000300">
    <property type="protein sequence ID" value="TCD63410.1"/>
    <property type="molecule type" value="Genomic_DNA"/>
</dbReference>
<keyword evidence="1" id="KW-0067">ATP-binding</keyword>
<comment type="caution">
    <text evidence="4">The sequence shown here is derived from an EMBL/GenBank/DDBJ whole genome shotgun (WGS) entry which is preliminary data.</text>
</comment>
<feature type="region of interest" description="Disordered" evidence="2">
    <location>
        <begin position="437"/>
        <end position="460"/>
    </location>
</feature>
<dbReference type="Proteomes" id="UP000292702">
    <property type="component" value="Unassembled WGS sequence"/>
</dbReference>
<feature type="domain" description="AAA+ ATPase" evidence="3">
    <location>
        <begin position="207"/>
        <end position="331"/>
    </location>
</feature>
<dbReference type="OrthoDB" id="2115716at2759"/>